<dbReference type="Pfam" id="PF02368">
    <property type="entry name" value="Big_2"/>
    <property type="match status" value="1"/>
</dbReference>
<evidence type="ECO:0000313" key="12">
    <source>
        <dbReference type="Proteomes" id="UP000694920"/>
    </source>
</evidence>
<dbReference type="GO" id="GO:0005643">
    <property type="term" value="C:nuclear pore"/>
    <property type="evidence" value="ECO:0007669"/>
    <property type="project" value="TreeGrafter"/>
</dbReference>
<sequence length="1915" mass="211255">MAGSEALLKIIVFTICAAAINVTIVVEGHRLNVPRVLLPVFNDYPVNFTLEVTEGGCYQWSTSRLDIIRLVPINENLDRTCSSAVIVQTVTKEFTRNTAIVLAEDVASGLVLRCDVIVDAISSLHVVTTTRELFIEEAPEAFEVRACDEQGNEFTTLAGVEFTWTVGNIDKHSTTVDKKAPNNVLRFMTFQESPYETPHTVSSLDAIGKRGHIILLEGVRTGTAKVSVRLLHPEYKHVSPIEVELIVVANLIILPSDVTIMVHDSFKYKVMQVRQGRLEEINFPSSQYYLEAENTAILEIDNEHSSIYALSYGKTKIFLHDKYVHEEYGVVLPSATVNVNDVAYIALTVLPDRNWALILGKVHEIVIELYDNKDRRFHIGEGVEATMQIDGKYFNTHSVTPNGTHVIGVPINIGTTTVEATLHGVINKYGKRVTLLSKLSTRAELTIHSPVTVHPKILAMPWDPRGKSRIEIALKVTGGDGSYVWTSRQPSVATVTQNGVVRILQKGTTDISVSMARNQYNKDTTKVHVLPPCKLEIVRYNMEAAVGEPIYLHIALYGELSDGTDVIVMPFNDCKDVPFEVDIPDENFKQVYENETVQPVGIACTTIAVMGLDVGTSSISVAYKVNGLYLIDNITVSAYEPLTALHPASMETLLTVGSSRKILFKGGPHPWSIKPQGYSREARVSDNMVIESHEYAYSTSGFSDVALFEVTCKALGEANFIYTVSNLPLLPNCQKTEAVAKVRVICGKPRYIYLQPKFSNSSSCPIGQVSEKIMARNNNDLDLTVVIKDEDGRRFDNISSLHIEWELTPTGVGILDAPIGSKEETITDMNVEFPKRHYQRIIPKKHTGSLTVSASVIGYQKNILNKLGITPEWPVFPTENERGIVDTPMIEASVNVILVNDTTITPSTLKVLNDPNGKYFLQVSQGSGYYEFLLSTDDIADVRYIEPTKSISVTPKKSGVLQIALVDLCIDSGPAQATIEVQQLGGIEVETVNKVEKGKCIVAAVKLFDTNGQLIQLPSIDALNIRAETENGYIEVKRLPINEQGKLPYEQILYVIHGIEEGDSQLIFVSGEGDQEIESDPCIVQVFLPLRVTPRNLTVLIGTPYQIKTEGGPTNAEVEFTAENDDVLSIDRTGVLEGMAMGKTKVIARAVGLSAKGTRVLYSQDHAEVHVIILEGIKIVTPTSRVKAGAVIPLWAFGLPEHLTPLIIGSLRKPLRFIWMSSDSNSLSLHNMYEGTGINVRYQNEVTLHAKAIRPGTVTVYLNVTAPSKTLPGYKKDVTFTTFVKIEIFEELYLTNPVAAPGVSIILMAANSILKLETNRDKRGVTSYKILSSGQSNESEELNALTTGSKAISVDKNGVIRAGDHFGRTVISISSVEGYSFKQTLTIIVDVKPVHYVMLSLKSNVRIRSGEELNMLPNGMELDYELQYYDSVGSKFHSAETKFQVTANRGDLVSFAPGKGNVIATKFLKNGELVAKVYDEKYPNGMFDYVHMAIGDILFPIKTTLTVGDIVCFSMPLLSSDGDPGYWQSSAPDNLTVDPLTGIGRARSPGHAIVKHSLATPIQGDIEVTIKPIAKISLVPLRGKNITGMEVFSLPLVLKSKDEKIKENNVLSRGLGGCRRQSSFAVTSFPFTCNIQFVSPVSTIAINDLFLVKPRFDIVTGFYYCDVMSMGPLSIALSTMETSVLINAQSNDIEGTPVEVVYLPPMYVTKKEIVFVLSSSNTLSTATIDIYGLKTVLNRVTMNAPEGLTVSGPQFVSKHLIQYKIRLLQNREEMQGQKVIVTNELTNQSVPLLIRISKYDQFVPISGIHWLDYMYYYRYTLAPLVVLVVTFFFIFKHKVTCIPVRNKTVFADTCPPPIKNANVTCSPTVNNATSTPNSRSPNSSLRPFSAFEPVYGDPRGFYTPTARRNRTLHSP</sequence>
<dbReference type="InterPro" id="IPR055098">
    <property type="entry name" value="Ig_NUP210_3rd"/>
</dbReference>
<dbReference type="InterPro" id="IPR055096">
    <property type="entry name" value="Ig_NUP210_1st"/>
</dbReference>
<dbReference type="InterPro" id="IPR045197">
    <property type="entry name" value="NUP210-like"/>
</dbReference>
<dbReference type="Pfam" id="PF24902">
    <property type="entry name" value="Ig_NUP210_9th"/>
    <property type="match status" value="1"/>
</dbReference>
<dbReference type="InterPro" id="IPR008964">
    <property type="entry name" value="Invasin/intimin_cell_adhesion"/>
</dbReference>
<feature type="compositionally biased region" description="Low complexity" evidence="9">
    <location>
        <begin position="1870"/>
        <end position="1888"/>
    </location>
</feature>
<dbReference type="Pfam" id="PF24991">
    <property type="entry name" value="Ig_NUP210_4th"/>
    <property type="match status" value="1"/>
</dbReference>
<feature type="transmembrane region" description="Helical" evidence="10">
    <location>
        <begin position="1816"/>
        <end position="1835"/>
    </location>
</feature>
<reference evidence="13" key="1">
    <citation type="submission" date="2025-08" db="UniProtKB">
        <authorList>
            <consortium name="RefSeq"/>
        </authorList>
    </citation>
    <scope>IDENTIFICATION</scope>
</reference>
<dbReference type="Pfam" id="PF24935">
    <property type="entry name" value="Ig_NUP210_6th"/>
    <property type="match status" value="1"/>
</dbReference>
<feature type="region of interest" description="Disordered" evidence="9">
    <location>
        <begin position="1866"/>
        <end position="1888"/>
    </location>
</feature>
<dbReference type="Pfam" id="PF22967">
    <property type="entry name" value="Ig_NUP210_1st"/>
    <property type="match status" value="1"/>
</dbReference>
<name>A0AAJ7C3P3_CEPCN</name>
<dbReference type="InterPro" id="IPR055095">
    <property type="entry name" value="NUP210_Ig_C"/>
</dbReference>
<proteinExistence type="inferred from homology"/>
<evidence type="ECO:0000256" key="9">
    <source>
        <dbReference type="SAM" id="MobiDB-lite"/>
    </source>
</evidence>
<dbReference type="Gene3D" id="2.60.40.1080">
    <property type="match status" value="1"/>
</dbReference>
<dbReference type="SMART" id="SM00635">
    <property type="entry name" value="BID_2"/>
    <property type="match status" value="2"/>
</dbReference>
<keyword evidence="7" id="KW-0325">Glycoprotein</keyword>
<dbReference type="InterPro" id="IPR055097">
    <property type="entry name" value="Ig_NUP210_2nd"/>
</dbReference>
<organism evidence="12 13">
    <name type="scientific">Cephus cinctus</name>
    <name type="common">Wheat stem sawfly</name>
    <dbReference type="NCBI Taxonomy" id="211228"/>
    <lineage>
        <taxon>Eukaryota</taxon>
        <taxon>Metazoa</taxon>
        <taxon>Ecdysozoa</taxon>
        <taxon>Arthropoda</taxon>
        <taxon>Hexapoda</taxon>
        <taxon>Insecta</taxon>
        <taxon>Pterygota</taxon>
        <taxon>Neoptera</taxon>
        <taxon>Endopterygota</taxon>
        <taxon>Hymenoptera</taxon>
        <taxon>Cephoidea</taxon>
        <taxon>Cephidae</taxon>
        <taxon>Cephus</taxon>
    </lineage>
</organism>
<feature type="domain" description="BIG2" evidence="11">
    <location>
        <begin position="1086"/>
        <end position="1159"/>
    </location>
</feature>
<dbReference type="KEGG" id="ccin:107270501"/>
<evidence type="ECO:0000256" key="7">
    <source>
        <dbReference type="ARBA" id="ARBA00023180"/>
    </source>
</evidence>
<feature type="transmembrane region" description="Helical" evidence="10">
    <location>
        <begin position="7"/>
        <end position="26"/>
    </location>
</feature>
<dbReference type="Pfam" id="PF22957">
    <property type="entry name" value="NUP210_Ig"/>
    <property type="match status" value="1"/>
</dbReference>
<dbReference type="InterPro" id="IPR056899">
    <property type="entry name" value="Ig_NUP210_9th"/>
</dbReference>
<keyword evidence="3 10" id="KW-0812">Transmembrane</keyword>
<dbReference type="Pfam" id="PF26183">
    <property type="entry name" value="Ig_NUP210_14th"/>
    <property type="match status" value="1"/>
</dbReference>
<dbReference type="Proteomes" id="UP000694920">
    <property type="component" value="Unplaced"/>
</dbReference>
<dbReference type="Pfam" id="PF26182">
    <property type="entry name" value="Ig_NUP210_5th"/>
    <property type="match status" value="1"/>
</dbReference>
<evidence type="ECO:0000256" key="3">
    <source>
        <dbReference type="ARBA" id="ARBA00022692"/>
    </source>
</evidence>
<dbReference type="PANTHER" id="PTHR23019">
    <property type="entry name" value="NUCLEAR PORE MEMBRANE GLYCOPROTEIN GP210-RELATED"/>
    <property type="match status" value="1"/>
</dbReference>
<dbReference type="Pfam" id="PF22962">
    <property type="entry name" value="Ig_NUP210_7th"/>
    <property type="match status" value="1"/>
</dbReference>
<evidence type="ECO:0000256" key="2">
    <source>
        <dbReference type="ARBA" id="ARBA00007313"/>
    </source>
</evidence>
<evidence type="ECO:0000256" key="10">
    <source>
        <dbReference type="SAM" id="Phobius"/>
    </source>
</evidence>
<dbReference type="InterPro" id="IPR058779">
    <property type="entry name" value="Ig_NUP210_13th"/>
</dbReference>
<comment type="subcellular location">
    <subcellularLocation>
        <location evidence="1">Nucleus membrane</location>
        <topology evidence="1">Single-pass membrane protein</topology>
    </subcellularLocation>
</comment>
<keyword evidence="5 10" id="KW-1133">Transmembrane helix</keyword>
<gene>
    <name evidence="13" type="primary">LOC107270501</name>
</gene>
<dbReference type="InterPro" id="IPR056897">
    <property type="entry name" value="Ig_NUP210_4th"/>
</dbReference>
<dbReference type="InterPro" id="IPR057586">
    <property type="entry name" value="Ig_NUP210_16th"/>
</dbReference>
<keyword evidence="6 10" id="KW-0472">Membrane</keyword>
<dbReference type="Pfam" id="PF26184">
    <property type="entry name" value="Ig_NUP210_8th"/>
    <property type="match status" value="1"/>
</dbReference>
<dbReference type="Pfam" id="PF26181">
    <property type="entry name" value="Ig_NUP210_13th"/>
    <property type="match status" value="1"/>
</dbReference>
<dbReference type="CTD" id="35512"/>
<evidence type="ECO:0000256" key="6">
    <source>
        <dbReference type="ARBA" id="ARBA00023136"/>
    </source>
</evidence>
<dbReference type="SUPFAM" id="SSF49373">
    <property type="entry name" value="Invasin/intimin cell-adhesion fragments"/>
    <property type="match status" value="1"/>
</dbReference>
<dbReference type="Pfam" id="PF22959">
    <property type="entry name" value="Ig_NUP210_15th"/>
    <property type="match status" value="1"/>
</dbReference>
<keyword evidence="8" id="KW-0539">Nucleus</keyword>
<comment type="similarity">
    <text evidence="2">Belongs to the NUP210 family.</text>
</comment>
<dbReference type="Pfam" id="PF22963">
    <property type="entry name" value="Ig_NUP210_3rd"/>
    <property type="match status" value="1"/>
</dbReference>
<evidence type="ECO:0000313" key="13">
    <source>
        <dbReference type="RefSeq" id="XP_015601046.1"/>
    </source>
</evidence>
<dbReference type="InterPro" id="IPR003343">
    <property type="entry name" value="Big_2"/>
</dbReference>
<dbReference type="InterPro" id="IPR055099">
    <property type="entry name" value="Ig_NUP210_7th"/>
</dbReference>
<dbReference type="Pfam" id="PF22969">
    <property type="entry name" value="Ig_NUP210_2nd"/>
    <property type="match status" value="1"/>
</dbReference>
<evidence type="ECO:0000256" key="4">
    <source>
        <dbReference type="ARBA" id="ARBA00022729"/>
    </source>
</evidence>
<dbReference type="PANTHER" id="PTHR23019:SF0">
    <property type="entry name" value="NUCLEAR PORE MEMBRANE GLYCOPROTEIN 210"/>
    <property type="match status" value="1"/>
</dbReference>
<dbReference type="Pfam" id="PF25354">
    <property type="entry name" value="Ig_NUP210_16th"/>
    <property type="match status" value="1"/>
</dbReference>
<evidence type="ECO:0000256" key="8">
    <source>
        <dbReference type="ARBA" id="ARBA00023242"/>
    </source>
</evidence>
<evidence type="ECO:0000256" key="1">
    <source>
        <dbReference type="ARBA" id="ARBA00004590"/>
    </source>
</evidence>
<keyword evidence="12" id="KW-1185">Reference proteome</keyword>
<dbReference type="InterPro" id="IPR055094">
    <property type="entry name" value="NUP210_Ig15"/>
</dbReference>
<dbReference type="GO" id="GO:0031965">
    <property type="term" value="C:nuclear membrane"/>
    <property type="evidence" value="ECO:0007669"/>
    <property type="project" value="UniProtKB-SubCell"/>
</dbReference>
<accession>A0AAJ7C3P3</accession>
<protein>
    <submittedName>
        <fullName evidence="13">Nuclear pore membrane glycoprotein 210</fullName>
    </submittedName>
</protein>
<feature type="domain" description="BIG2" evidence="11">
    <location>
        <begin position="447"/>
        <end position="525"/>
    </location>
</feature>
<keyword evidence="4" id="KW-0732">Signal</keyword>
<evidence type="ECO:0000259" key="11">
    <source>
        <dbReference type="SMART" id="SM00635"/>
    </source>
</evidence>
<evidence type="ECO:0000256" key="5">
    <source>
        <dbReference type="ARBA" id="ARBA00022989"/>
    </source>
</evidence>
<dbReference type="InterPro" id="IPR056898">
    <property type="entry name" value="Ig_NUP210_6th"/>
</dbReference>
<dbReference type="RefSeq" id="XP_015601046.1">
    <property type="nucleotide sequence ID" value="XM_015745560.2"/>
</dbReference>
<dbReference type="GeneID" id="107270501"/>